<keyword evidence="4" id="KW-1185">Reference proteome</keyword>
<dbReference type="AlphaFoldDB" id="A0A067RL33"/>
<evidence type="ECO:0000256" key="1">
    <source>
        <dbReference type="ARBA" id="ARBA00009176"/>
    </source>
</evidence>
<dbReference type="Proteomes" id="UP000027135">
    <property type="component" value="Unassembled WGS sequence"/>
</dbReference>
<evidence type="ECO:0000313" key="3">
    <source>
        <dbReference type="EMBL" id="KDR21315.1"/>
    </source>
</evidence>
<comment type="similarity">
    <text evidence="1">Belongs to the IUNH family.</text>
</comment>
<proteinExistence type="inferred from homology"/>
<dbReference type="InParanoid" id="A0A067RL33"/>
<protein>
    <submittedName>
        <fullName evidence="3">Pyrimidine-specific ribonucleoside hydrolase rihA</fullName>
    </submittedName>
</protein>
<dbReference type="STRING" id="136037.A0A067RL33"/>
<accession>A0A067RL33</accession>
<dbReference type="PANTHER" id="PTHR46190:SF1">
    <property type="entry name" value="SI:CH211-201H21.5"/>
    <property type="match status" value="1"/>
</dbReference>
<evidence type="ECO:0000259" key="2">
    <source>
        <dbReference type="Pfam" id="PF01156"/>
    </source>
</evidence>
<sequence length="123" mass="13819">MDPTFLTKLKHLVVLGGSTEGVGNIKPGIEFNFYVDPEAAFIVFNSSDTSTGHIRPITLVPYDSVSERNIVTMVRRSKTYLMVCGSRSRSVNIIMQPINLKFSQTSLLTFPMQRPKSYFHTDS</sequence>
<dbReference type="Gene3D" id="3.90.245.10">
    <property type="entry name" value="Ribonucleoside hydrolase-like"/>
    <property type="match status" value="1"/>
</dbReference>
<dbReference type="GO" id="GO:0016799">
    <property type="term" value="F:hydrolase activity, hydrolyzing N-glycosyl compounds"/>
    <property type="evidence" value="ECO:0007669"/>
    <property type="project" value="InterPro"/>
</dbReference>
<gene>
    <name evidence="3" type="ORF">L798_03947</name>
</gene>
<evidence type="ECO:0000313" key="4">
    <source>
        <dbReference type="Proteomes" id="UP000027135"/>
    </source>
</evidence>
<organism evidence="3 4">
    <name type="scientific">Zootermopsis nevadensis</name>
    <name type="common">Dampwood termite</name>
    <dbReference type="NCBI Taxonomy" id="136037"/>
    <lineage>
        <taxon>Eukaryota</taxon>
        <taxon>Metazoa</taxon>
        <taxon>Ecdysozoa</taxon>
        <taxon>Arthropoda</taxon>
        <taxon>Hexapoda</taxon>
        <taxon>Insecta</taxon>
        <taxon>Pterygota</taxon>
        <taxon>Neoptera</taxon>
        <taxon>Polyneoptera</taxon>
        <taxon>Dictyoptera</taxon>
        <taxon>Blattodea</taxon>
        <taxon>Blattoidea</taxon>
        <taxon>Termitoidae</taxon>
        <taxon>Termopsidae</taxon>
        <taxon>Zootermopsis</taxon>
    </lineage>
</organism>
<keyword evidence="3" id="KW-0378">Hydrolase</keyword>
<name>A0A067RL33_ZOONE</name>
<dbReference type="InterPro" id="IPR052775">
    <property type="entry name" value="IUN_hydrolase"/>
</dbReference>
<feature type="domain" description="Inosine/uridine-preferring nucleoside hydrolase" evidence="2">
    <location>
        <begin position="1"/>
        <end position="71"/>
    </location>
</feature>
<dbReference type="EMBL" id="KK852561">
    <property type="protein sequence ID" value="KDR21315.1"/>
    <property type="molecule type" value="Genomic_DNA"/>
</dbReference>
<dbReference type="Pfam" id="PF01156">
    <property type="entry name" value="IU_nuc_hydro"/>
    <property type="match status" value="1"/>
</dbReference>
<reference evidence="3 4" key="1">
    <citation type="journal article" date="2014" name="Nat. Commun.">
        <title>Molecular traces of alternative social organization in a termite genome.</title>
        <authorList>
            <person name="Terrapon N."/>
            <person name="Li C."/>
            <person name="Robertson H.M."/>
            <person name="Ji L."/>
            <person name="Meng X."/>
            <person name="Booth W."/>
            <person name="Chen Z."/>
            <person name="Childers C.P."/>
            <person name="Glastad K.M."/>
            <person name="Gokhale K."/>
            <person name="Gowin J."/>
            <person name="Gronenberg W."/>
            <person name="Hermansen R.A."/>
            <person name="Hu H."/>
            <person name="Hunt B.G."/>
            <person name="Huylmans A.K."/>
            <person name="Khalil S.M."/>
            <person name="Mitchell R.D."/>
            <person name="Munoz-Torres M.C."/>
            <person name="Mustard J.A."/>
            <person name="Pan H."/>
            <person name="Reese J.T."/>
            <person name="Scharf M.E."/>
            <person name="Sun F."/>
            <person name="Vogel H."/>
            <person name="Xiao J."/>
            <person name="Yang W."/>
            <person name="Yang Z."/>
            <person name="Yang Z."/>
            <person name="Zhou J."/>
            <person name="Zhu J."/>
            <person name="Brent C.S."/>
            <person name="Elsik C.G."/>
            <person name="Goodisman M.A."/>
            <person name="Liberles D.A."/>
            <person name="Roe R.M."/>
            <person name="Vargo E.L."/>
            <person name="Vilcinskas A."/>
            <person name="Wang J."/>
            <person name="Bornberg-Bauer E."/>
            <person name="Korb J."/>
            <person name="Zhang G."/>
            <person name="Liebig J."/>
        </authorList>
    </citation>
    <scope>NUCLEOTIDE SEQUENCE [LARGE SCALE GENOMIC DNA]</scope>
    <source>
        <tissue evidence="3">Whole organism</tissue>
    </source>
</reference>
<dbReference type="InterPro" id="IPR001910">
    <property type="entry name" value="Inosine/uridine_hydrolase_dom"/>
</dbReference>
<dbReference type="InterPro" id="IPR036452">
    <property type="entry name" value="Ribo_hydro-like"/>
</dbReference>
<dbReference type="PANTHER" id="PTHR46190">
    <property type="entry name" value="SI:CH211-201H21.5-RELATED"/>
    <property type="match status" value="1"/>
</dbReference>
<dbReference type="SUPFAM" id="SSF53590">
    <property type="entry name" value="Nucleoside hydrolase"/>
    <property type="match status" value="1"/>
</dbReference>